<dbReference type="Pfam" id="PF18261">
    <property type="entry name" value="Rpn9_C"/>
    <property type="match status" value="1"/>
</dbReference>
<accession>B6K455</accession>
<evidence type="ECO:0000313" key="4">
    <source>
        <dbReference type="EMBL" id="EEB08262.1"/>
    </source>
</evidence>
<gene>
    <name evidence="5" type="primary">rpn9</name>
    <name evidence="4" type="ORF">SJAG_03408</name>
</gene>
<evidence type="ECO:0000313" key="6">
    <source>
        <dbReference type="Proteomes" id="UP000001744"/>
    </source>
</evidence>
<dbReference type="GO" id="GO:0005198">
    <property type="term" value="F:structural molecule activity"/>
    <property type="evidence" value="ECO:0000318"/>
    <property type="project" value="GO_Central"/>
</dbReference>
<dbReference type="VEuPathDB" id="FungiDB:SJAG_03408"/>
<dbReference type="GO" id="GO:0043248">
    <property type="term" value="P:proteasome assembly"/>
    <property type="evidence" value="ECO:0007669"/>
    <property type="project" value="EnsemblFungi"/>
</dbReference>
<dbReference type="OMA" id="SFEDYWE"/>
<dbReference type="OrthoDB" id="74460at2759"/>
<evidence type="ECO:0000256" key="1">
    <source>
        <dbReference type="ARBA" id="ARBA00006207"/>
    </source>
</evidence>
<dbReference type="GO" id="GO:0006511">
    <property type="term" value="P:ubiquitin-dependent protein catabolic process"/>
    <property type="evidence" value="ECO:0000318"/>
    <property type="project" value="GO_Central"/>
</dbReference>
<protein>
    <submittedName>
        <fullName evidence="4">19S proteasome regulatory subunit Rpn9</fullName>
    </submittedName>
</protein>
<sequence length="381" mass="43250">MDTVMVTDMSGFLQEQAAQAPDDIKEFYYAIEDLHERRLWKQLTDVLIKFFDDPKSLSSRYALFFQFVDSFHANINQLKYAYMGLKSIESCSNEEALKSLEAIKQRIDKEKSIDAFVYTQCAIARVKLVLGDSEAALDILTSISKIIDKFDYVEGIINAAYYSVSADYYKSKGDFAQFYRHCLLYISCIDLGVQTGQELLEKAIDLSVAAVLGEIYNFGDLILHPVFEKMVNTEFQWLHDLVIAMNAGNLKEFEALVGHVHKLPLLKDAIPFLGQKIRLLALLELVFQLSPSQRLLSFKTIAETTRIPTYEVELLVMRALSLGLIDGEIDQVAEIVRISSVQSRILNKEQIANMETRLREWSQGVKNLSRVVETSSKGVIV</sequence>
<dbReference type="eggNOG" id="KOG2908">
    <property type="taxonomic scope" value="Eukaryota"/>
</dbReference>
<dbReference type="EMBL" id="KE651167">
    <property type="protein sequence ID" value="EEB08262.1"/>
    <property type="molecule type" value="Genomic_DNA"/>
</dbReference>
<organism evidence="4 6">
    <name type="scientific">Schizosaccharomyces japonicus (strain yFS275 / FY16936)</name>
    <name type="common">Fission yeast</name>
    <dbReference type="NCBI Taxonomy" id="402676"/>
    <lineage>
        <taxon>Eukaryota</taxon>
        <taxon>Fungi</taxon>
        <taxon>Dikarya</taxon>
        <taxon>Ascomycota</taxon>
        <taxon>Taphrinomycotina</taxon>
        <taxon>Schizosaccharomycetes</taxon>
        <taxon>Schizosaccharomycetales</taxon>
        <taxon>Schizosaccharomycetaceae</taxon>
        <taxon>Schizosaccharomyces</taxon>
    </lineage>
</organism>
<dbReference type="InterPro" id="IPR036390">
    <property type="entry name" value="WH_DNA-bd_sf"/>
</dbReference>
<dbReference type="HOGENOM" id="CLU_042989_0_0_1"/>
<dbReference type="GO" id="GO:0005829">
    <property type="term" value="C:cytosol"/>
    <property type="evidence" value="ECO:0000318"/>
    <property type="project" value="GO_Central"/>
</dbReference>
<keyword evidence="2 4" id="KW-0647">Proteasome</keyword>
<dbReference type="PROSITE" id="PS50250">
    <property type="entry name" value="PCI"/>
    <property type="match status" value="1"/>
</dbReference>
<evidence type="ECO:0000259" key="3">
    <source>
        <dbReference type="PROSITE" id="PS50250"/>
    </source>
</evidence>
<dbReference type="STRING" id="402676.B6K455"/>
<dbReference type="Proteomes" id="UP000001744">
    <property type="component" value="Unassembled WGS sequence"/>
</dbReference>
<dbReference type="GO" id="GO:0034515">
    <property type="term" value="C:proteasome storage granule"/>
    <property type="evidence" value="ECO:0007669"/>
    <property type="project" value="EnsemblFungi"/>
</dbReference>
<dbReference type="JaponicusDB" id="SJAG_03408">
    <property type="gene designation" value="rpn9"/>
</dbReference>
<dbReference type="Pfam" id="PF01399">
    <property type="entry name" value="PCI"/>
    <property type="match status" value="1"/>
</dbReference>
<feature type="domain" description="PCI" evidence="3">
    <location>
        <begin position="177"/>
        <end position="343"/>
    </location>
</feature>
<comment type="similarity">
    <text evidence="1">Belongs to the proteasome subunit S11 family.</text>
</comment>
<dbReference type="SUPFAM" id="SSF46785">
    <property type="entry name" value="Winged helix' DNA-binding domain"/>
    <property type="match status" value="1"/>
</dbReference>
<dbReference type="PANTHER" id="PTHR10539:SF0">
    <property type="entry name" value="26S PROTEASOME NON-ATPASE REGULATORY SUBUNIT 13"/>
    <property type="match status" value="1"/>
</dbReference>
<dbReference type="GO" id="GO:0005634">
    <property type="term" value="C:nucleus"/>
    <property type="evidence" value="ECO:0000318"/>
    <property type="project" value="GO_Central"/>
</dbReference>
<dbReference type="InterPro" id="IPR054179">
    <property type="entry name" value="PSD13_N"/>
</dbReference>
<dbReference type="GO" id="GO:0043161">
    <property type="term" value="P:proteasome-mediated ubiquitin-dependent protein catabolic process"/>
    <property type="evidence" value="ECO:0007669"/>
    <property type="project" value="EnsemblFungi"/>
</dbReference>
<proteinExistence type="inferred from homology"/>
<dbReference type="PANTHER" id="PTHR10539">
    <property type="entry name" value="26S PROTEASOME NON-ATPASE REGULATORY SUBUNIT 13"/>
    <property type="match status" value="1"/>
</dbReference>
<dbReference type="SMART" id="SM00088">
    <property type="entry name" value="PINT"/>
    <property type="match status" value="1"/>
</dbReference>
<dbReference type="InterPro" id="IPR000717">
    <property type="entry name" value="PCI_dom"/>
</dbReference>
<evidence type="ECO:0000256" key="2">
    <source>
        <dbReference type="ARBA" id="ARBA00022942"/>
    </source>
</evidence>
<dbReference type="RefSeq" id="XP_002174555.1">
    <property type="nucleotide sequence ID" value="XM_002174519.2"/>
</dbReference>
<dbReference type="GO" id="GO:0008541">
    <property type="term" value="C:proteasome regulatory particle, lid subcomplex"/>
    <property type="evidence" value="ECO:0000318"/>
    <property type="project" value="GO_Central"/>
</dbReference>
<dbReference type="InterPro" id="IPR035298">
    <property type="entry name" value="PSMD13"/>
</dbReference>
<dbReference type="GeneID" id="7050136"/>
<evidence type="ECO:0000313" key="5">
    <source>
        <dbReference type="JaponicusDB" id="SJAG_03408"/>
    </source>
</evidence>
<dbReference type="AlphaFoldDB" id="B6K455"/>
<dbReference type="InterPro" id="IPR040798">
    <property type="entry name" value="Rpn9_C"/>
</dbReference>
<dbReference type="Pfam" id="PF22037">
    <property type="entry name" value="PSD13_N"/>
    <property type="match status" value="1"/>
</dbReference>
<reference evidence="4 6" key="1">
    <citation type="journal article" date="2011" name="Science">
        <title>Comparative functional genomics of the fission yeasts.</title>
        <authorList>
            <person name="Rhind N."/>
            <person name="Chen Z."/>
            <person name="Yassour M."/>
            <person name="Thompson D.A."/>
            <person name="Haas B.J."/>
            <person name="Habib N."/>
            <person name="Wapinski I."/>
            <person name="Roy S."/>
            <person name="Lin M.F."/>
            <person name="Heiman D.I."/>
            <person name="Young S.K."/>
            <person name="Furuya K."/>
            <person name="Guo Y."/>
            <person name="Pidoux A."/>
            <person name="Chen H.M."/>
            <person name="Robbertse B."/>
            <person name="Goldberg J.M."/>
            <person name="Aoki K."/>
            <person name="Bayne E.H."/>
            <person name="Berlin A.M."/>
            <person name="Desjardins C.A."/>
            <person name="Dobbs E."/>
            <person name="Dukaj L."/>
            <person name="Fan L."/>
            <person name="FitzGerald M.G."/>
            <person name="French C."/>
            <person name="Gujja S."/>
            <person name="Hansen K."/>
            <person name="Keifenheim D."/>
            <person name="Levin J.Z."/>
            <person name="Mosher R.A."/>
            <person name="Mueller C.A."/>
            <person name="Pfiffner J."/>
            <person name="Priest M."/>
            <person name="Russ C."/>
            <person name="Smialowska A."/>
            <person name="Swoboda P."/>
            <person name="Sykes S.M."/>
            <person name="Vaughn M."/>
            <person name="Vengrova S."/>
            <person name="Yoder R."/>
            <person name="Zeng Q."/>
            <person name="Allshire R."/>
            <person name="Baulcombe D."/>
            <person name="Birren B.W."/>
            <person name="Brown W."/>
            <person name="Ekwall K."/>
            <person name="Kellis M."/>
            <person name="Leatherwood J."/>
            <person name="Levin H."/>
            <person name="Margalit H."/>
            <person name="Martienssen R."/>
            <person name="Nieduszynski C.A."/>
            <person name="Spatafora J.W."/>
            <person name="Friedman N."/>
            <person name="Dalgaard J.Z."/>
            <person name="Baumann P."/>
            <person name="Niki H."/>
            <person name="Regev A."/>
            <person name="Nusbaum C."/>
        </authorList>
    </citation>
    <scope>NUCLEOTIDE SEQUENCE [LARGE SCALE GENOMIC DNA]</scope>
    <source>
        <strain evidence="6">yFS275 / FY16936</strain>
    </source>
</reference>
<keyword evidence="6" id="KW-1185">Reference proteome</keyword>
<name>B6K455_SCHJY</name>